<evidence type="ECO:0000313" key="3">
    <source>
        <dbReference type="Proteomes" id="UP001501337"/>
    </source>
</evidence>
<keyword evidence="3" id="KW-1185">Reference proteome</keyword>
<gene>
    <name evidence="2" type="ORF">GCM10022278_40550</name>
</gene>
<organism evidence="2 3">
    <name type="scientific">Allohahella marinimesophila</name>
    <dbReference type="NCBI Taxonomy" id="1054972"/>
    <lineage>
        <taxon>Bacteria</taxon>
        <taxon>Pseudomonadati</taxon>
        <taxon>Pseudomonadota</taxon>
        <taxon>Gammaproteobacteria</taxon>
        <taxon>Oceanospirillales</taxon>
        <taxon>Hahellaceae</taxon>
        <taxon>Allohahella</taxon>
    </lineage>
</organism>
<name>A0ABP7QC59_9GAMM</name>
<dbReference type="InterPro" id="IPR009057">
    <property type="entry name" value="Homeodomain-like_sf"/>
</dbReference>
<dbReference type="RefSeq" id="WP_344809879.1">
    <property type="nucleotide sequence ID" value="NZ_BAABBO010000029.1"/>
</dbReference>
<accession>A0ABP7QC59</accession>
<sequence>MARSAAAFSLTPNDRIELETWLKTPTLSQRLVLRARILLQLDDGVAPLEVAKALDTSAVTVHKWRNRYASAGLEGLDDAARPGQPGKISNKTAAEVLRLTTRSIPREATHWSLRLMAEKMKITIWQVQQIWKAADLKPHRLKTFKISNDPKFAEKVTDVVGLYLNPPDNAMVLSVDEKTQIQALDRTQPMLQLRPGQIERRTHDYKRHGTASLYAAFDIANGQVIGRVTKRHRAKEFLDFLKQIDRSTPAKLDLHLILDNSATHKTEEVQKWLKKHPRFKLHFTPTSASWLNAVEGWFSQLERRALYRGVFRGVDELRKALKQYIAVHNDKLAKPFRWTKSAESILSSVDHAKRSALLNKLTD</sequence>
<dbReference type="InterPro" id="IPR036397">
    <property type="entry name" value="RNaseH_sf"/>
</dbReference>
<dbReference type="NCBIfam" id="NF033545">
    <property type="entry name" value="transpos_IS630"/>
    <property type="match status" value="1"/>
</dbReference>
<protein>
    <submittedName>
        <fullName evidence="2">IS630 family transposase</fullName>
    </submittedName>
</protein>
<dbReference type="Pfam" id="PF13358">
    <property type="entry name" value="DDE_3"/>
    <property type="match status" value="1"/>
</dbReference>
<reference evidence="3" key="1">
    <citation type="journal article" date="2019" name="Int. J. Syst. Evol. Microbiol.">
        <title>The Global Catalogue of Microorganisms (GCM) 10K type strain sequencing project: providing services to taxonomists for standard genome sequencing and annotation.</title>
        <authorList>
            <consortium name="The Broad Institute Genomics Platform"/>
            <consortium name="The Broad Institute Genome Sequencing Center for Infectious Disease"/>
            <person name="Wu L."/>
            <person name="Ma J."/>
        </authorList>
    </citation>
    <scope>NUCLEOTIDE SEQUENCE [LARGE SCALE GENOMIC DNA]</scope>
    <source>
        <strain evidence="3">JCM 17555</strain>
    </source>
</reference>
<dbReference type="EMBL" id="BAABBO010000029">
    <property type="protein sequence ID" value="GAA3980118.1"/>
    <property type="molecule type" value="Genomic_DNA"/>
</dbReference>
<dbReference type="SUPFAM" id="SSF46689">
    <property type="entry name" value="Homeodomain-like"/>
    <property type="match status" value="1"/>
</dbReference>
<dbReference type="Gene3D" id="3.30.420.10">
    <property type="entry name" value="Ribonuclease H-like superfamily/Ribonuclease H"/>
    <property type="match status" value="1"/>
</dbReference>
<dbReference type="Pfam" id="PF13565">
    <property type="entry name" value="HTH_32"/>
    <property type="match status" value="1"/>
</dbReference>
<dbReference type="PANTHER" id="PTHR30347:SF1">
    <property type="entry name" value="MECHANOSENSITIVE CHANNEL MSCK"/>
    <property type="match status" value="1"/>
</dbReference>
<dbReference type="SUPFAM" id="SSF53098">
    <property type="entry name" value="Ribonuclease H-like"/>
    <property type="match status" value="1"/>
</dbReference>
<dbReference type="PANTHER" id="PTHR30347">
    <property type="entry name" value="POTASSIUM CHANNEL RELATED"/>
    <property type="match status" value="1"/>
</dbReference>
<dbReference type="InterPro" id="IPR012337">
    <property type="entry name" value="RNaseH-like_sf"/>
</dbReference>
<feature type="domain" description="Tc1-like transposase DDE" evidence="1">
    <location>
        <begin position="174"/>
        <end position="318"/>
    </location>
</feature>
<evidence type="ECO:0000313" key="2">
    <source>
        <dbReference type="EMBL" id="GAA3980118.1"/>
    </source>
</evidence>
<evidence type="ECO:0000259" key="1">
    <source>
        <dbReference type="Pfam" id="PF13358"/>
    </source>
</evidence>
<dbReference type="Proteomes" id="UP001501337">
    <property type="component" value="Unassembled WGS sequence"/>
</dbReference>
<dbReference type="InterPro" id="IPR047655">
    <property type="entry name" value="Transpos_IS630-like"/>
</dbReference>
<dbReference type="InterPro" id="IPR052702">
    <property type="entry name" value="MscS-like_channel"/>
</dbReference>
<dbReference type="InterPro" id="IPR038717">
    <property type="entry name" value="Tc1-like_DDE_dom"/>
</dbReference>
<comment type="caution">
    <text evidence="2">The sequence shown here is derived from an EMBL/GenBank/DDBJ whole genome shotgun (WGS) entry which is preliminary data.</text>
</comment>
<proteinExistence type="predicted"/>